<dbReference type="Proteomes" id="UP000267821">
    <property type="component" value="Unassembled WGS sequence"/>
</dbReference>
<organism evidence="3 4">
    <name type="scientific">Terfezia boudieri ATCC MYA-4762</name>
    <dbReference type="NCBI Taxonomy" id="1051890"/>
    <lineage>
        <taxon>Eukaryota</taxon>
        <taxon>Fungi</taxon>
        <taxon>Dikarya</taxon>
        <taxon>Ascomycota</taxon>
        <taxon>Pezizomycotina</taxon>
        <taxon>Pezizomycetes</taxon>
        <taxon>Pezizales</taxon>
        <taxon>Pezizaceae</taxon>
        <taxon>Terfezia</taxon>
    </lineage>
</organism>
<dbReference type="InParanoid" id="A0A3N4L886"/>
<dbReference type="AlphaFoldDB" id="A0A3N4L886"/>
<feature type="region of interest" description="Disordered" evidence="2">
    <location>
        <begin position="198"/>
        <end position="227"/>
    </location>
</feature>
<evidence type="ECO:0000256" key="1">
    <source>
        <dbReference type="SAM" id="Coils"/>
    </source>
</evidence>
<dbReference type="EMBL" id="ML121599">
    <property type="protein sequence ID" value="RPB19073.1"/>
    <property type="molecule type" value="Genomic_DNA"/>
</dbReference>
<sequence>MSQLEKENREEEEVIRVVDSPSAERAIEILNRGIAFQDWVVNGLLEGFDYKCTQRVIESEVEDTIVVRAIHPDRSMADGFWGTSWILTTPRSKRRLVLLGTPAEQLAGLERSSMEGIKEEEEGISDNKRKEGTQATIEWADELEIPDSMETGDTGIDRMSEEKEKKDLELKRWAEVNPLTIKFEPAGKQVEEMAKEKVEGARESVDKGKEEMKGDNEDMGEEEEDGKKERGRWNGIWDNRDLKLILHCMVNNGRILEQIAELKPRKRSHRLARDVDMARDIIRVSGGVIEGNWWLDGDEYGKRGWKVLSARALGEGNLEFIKLVTEAERTWRTNQEKGRIEEEKRKQEEVKKVKHQRKEVEARRKEEEKNKEEAKKLTAQSRSVRESQKKARKACEDSIRELVGKDKLRMKAHELIEIGQKLKEAEEMKRKVEKELASLLESMVGRTRQVVAGEVYKMVKVVMGHMQPIDSKRRIELEGVVGKVNNMLRMKGLAEGKIP</sequence>
<feature type="compositionally biased region" description="Basic and acidic residues" evidence="2">
    <location>
        <begin position="358"/>
        <end position="376"/>
    </location>
</feature>
<evidence type="ECO:0000313" key="4">
    <source>
        <dbReference type="Proteomes" id="UP000267821"/>
    </source>
</evidence>
<feature type="compositionally biased region" description="Basic and acidic residues" evidence="2">
    <location>
        <begin position="198"/>
        <end position="216"/>
    </location>
</feature>
<feature type="compositionally biased region" description="Basic and acidic residues" evidence="2">
    <location>
        <begin position="334"/>
        <end position="351"/>
    </location>
</feature>
<proteinExistence type="predicted"/>
<accession>A0A3N4L886</accession>
<feature type="region of interest" description="Disordered" evidence="2">
    <location>
        <begin position="334"/>
        <end position="391"/>
    </location>
</feature>
<evidence type="ECO:0000313" key="3">
    <source>
        <dbReference type="EMBL" id="RPB19073.1"/>
    </source>
</evidence>
<name>A0A3N4L886_9PEZI</name>
<reference evidence="3 4" key="1">
    <citation type="journal article" date="2018" name="Nat. Ecol. Evol.">
        <title>Pezizomycetes genomes reveal the molecular basis of ectomycorrhizal truffle lifestyle.</title>
        <authorList>
            <person name="Murat C."/>
            <person name="Payen T."/>
            <person name="Noel B."/>
            <person name="Kuo A."/>
            <person name="Morin E."/>
            <person name="Chen J."/>
            <person name="Kohler A."/>
            <person name="Krizsan K."/>
            <person name="Balestrini R."/>
            <person name="Da Silva C."/>
            <person name="Montanini B."/>
            <person name="Hainaut M."/>
            <person name="Levati E."/>
            <person name="Barry K.W."/>
            <person name="Belfiori B."/>
            <person name="Cichocki N."/>
            <person name="Clum A."/>
            <person name="Dockter R.B."/>
            <person name="Fauchery L."/>
            <person name="Guy J."/>
            <person name="Iotti M."/>
            <person name="Le Tacon F."/>
            <person name="Lindquist E.A."/>
            <person name="Lipzen A."/>
            <person name="Malagnac F."/>
            <person name="Mello A."/>
            <person name="Molinier V."/>
            <person name="Miyauchi S."/>
            <person name="Poulain J."/>
            <person name="Riccioni C."/>
            <person name="Rubini A."/>
            <person name="Sitrit Y."/>
            <person name="Splivallo R."/>
            <person name="Traeger S."/>
            <person name="Wang M."/>
            <person name="Zifcakova L."/>
            <person name="Wipf D."/>
            <person name="Zambonelli A."/>
            <person name="Paolocci F."/>
            <person name="Nowrousian M."/>
            <person name="Ottonello S."/>
            <person name="Baldrian P."/>
            <person name="Spatafora J.W."/>
            <person name="Henrissat B."/>
            <person name="Nagy L.G."/>
            <person name="Aury J.M."/>
            <person name="Wincker P."/>
            <person name="Grigoriev I.V."/>
            <person name="Bonfante P."/>
            <person name="Martin F.M."/>
        </authorList>
    </citation>
    <scope>NUCLEOTIDE SEQUENCE [LARGE SCALE GENOMIC DNA]</scope>
    <source>
        <strain evidence="3 4">ATCC MYA-4762</strain>
    </source>
</reference>
<protein>
    <submittedName>
        <fullName evidence="3">Uncharacterized protein</fullName>
    </submittedName>
</protein>
<keyword evidence="1" id="KW-0175">Coiled coil</keyword>
<feature type="coiled-coil region" evidence="1">
    <location>
        <begin position="415"/>
        <end position="442"/>
    </location>
</feature>
<keyword evidence="4" id="KW-1185">Reference proteome</keyword>
<evidence type="ECO:0000256" key="2">
    <source>
        <dbReference type="SAM" id="MobiDB-lite"/>
    </source>
</evidence>
<gene>
    <name evidence="3" type="ORF">L211DRAFT_853534</name>
</gene>